<evidence type="ECO:0000313" key="1">
    <source>
        <dbReference type="EMBL" id="SPW30722.1"/>
    </source>
</evidence>
<reference evidence="1 2" key="1">
    <citation type="submission" date="2018-06" db="EMBL/GenBank/DDBJ databases">
        <authorList>
            <consortium name="Pathogen Informatics"/>
            <person name="Doyle S."/>
        </authorList>
    </citation>
    <scope>NUCLEOTIDE SEQUENCE [LARGE SCALE GENOMIC DNA]</scope>
    <source>
        <strain evidence="1 2">NCTC10254</strain>
    </source>
</reference>
<accession>A0A448TJY4</accession>
<dbReference type="AlphaFoldDB" id="A0A448TJY4"/>
<name>A0A448TJY4_9CORY</name>
<dbReference type="Pfam" id="PF11292">
    <property type="entry name" value="DUF3093"/>
    <property type="match status" value="1"/>
</dbReference>
<evidence type="ECO:0000313" key="2">
    <source>
        <dbReference type="Proteomes" id="UP000249886"/>
    </source>
</evidence>
<dbReference type="Proteomes" id="UP000249886">
    <property type="component" value="Unassembled WGS sequence"/>
</dbReference>
<sequence>MQIYGFQSGLKTWGVEVHLATVSNKQAQPNTAEPKVLYSERQWVPWYWWLIAAFIVALISAQFALNRAALWLYIPAVVLSVLAVWVLVWLSSTSVVVEEDPDGTRWLVTGQANLPHTVVSRSLAVPATAKRNAMGRQLDPAAFVVSHGWVPEMVMLVLDDPEDPTPYWLVASKHPEQLLAAFLPEQQSDADQAAVTTRNA</sequence>
<comment type="caution">
    <text evidence="1">The sequence shown here is derived from an EMBL/GenBank/DDBJ whole genome shotgun (WGS) entry which is preliminary data.</text>
</comment>
<dbReference type="EMBL" id="UARK01000023">
    <property type="protein sequence ID" value="SPW30722.1"/>
    <property type="molecule type" value="Genomic_DNA"/>
</dbReference>
<dbReference type="InterPro" id="IPR021443">
    <property type="entry name" value="DUF3093"/>
</dbReference>
<organism evidence="1 2">
    <name type="scientific">Corynebacterium matruchotii</name>
    <dbReference type="NCBI Taxonomy" id="43768"/>
    <lineage>
        <taxon>Bacteria</taxon>
        <taxon>Bacillati</taxon>
        <taxon>Actinomycetota</taxon>
        <taxon>Actinomycetes</taxon>
        <taxon>Mycobacteriales</taxon>
        <taxon>Corynebacteriaceae</taxon>
        <taxon>Corynebacterium</taxon>
    </lineage>
</organism>
<proteinExistence type="predicted"/>
<gene>
    <name evidence="1" type="ORF">NCTC10254_01830</name>
</gene>
<protein>
    <submittedName>
        <fullName evidence="1">Hypothetical membrane protein</fullName>
    </submittedName>
</protein>